<reference evidence="1" key="1">
    <citation type="submission" date="2021-05" db="EMBL/GenBank/DDBJ databases">
        <title>Complete genome sequence of the cellulolytic planctomycete Telmatocola sphagniphila SP2T and characterization of the first cellulase from planctomycetes.</title>
        <authorList>
            <person name="Rakitin A.L."/>
            <person name="Beletsky A.V."/>
            <person name="Naumoff D.G."/>
            <person name="Kulichevskaya I.S."/>
            <person name="Mardanov A.V."/>
            <person name="Ravin N.V."/>
            <person name="Dedysh S.N."/>
        </authorList>
    </citation>
    <scope>NUCLEOTIDE SEQUENCE</scope>
    <source>
        <strain evidence="1">SP2T</strain>
    </source>
</reference>
<evidence type="ECO:0000313" key="2">
    <source>
        <dbReference type="Proteomes" id="UP000676194"/>
    </source>
</evidence>
<proteinExistence type="predicted"/>
<accession>A0A8E6EY65</accession>
<evidence type="ECO:0000313" key="1">
    <source>
        <dbReference type="EMBL" id="QVL32363.1"/>
    </source>
</evidence>
<dbReference type="RefSeq" id="WP_213497245.1">
    <property type="nucleotide sequence ID" value="NZ_CP074694.1"/>
</dbReference>
<dbReference type="KEGG" id="tsph:KIH39_00135"/>
<dbReference type="SUPFAM" id="SSF52467">
    <property type="entry name" value="DHS-like NAD/FAD-binding domain"/>
    <property type="match status" value="1"/>
</dbReference>
<dbReference type="EMBL" id="CP074694">
    <property type="protein sequence ID" value="QVL32363.1"/>
    <property type="molecule type" value="Genomic_DNA"/>
</dbReference>
<dbReference type="Proteomes" id="UP000676194">
    <property type="component" value="Chromosome"/>
</dbReference>
<sequence>MKWNFFGTNVVILGAGFSSAATEGRSPLMRGFFDKLERDNYPELYDFVNEHGCNQVCTRIEDANVENVLLALDQTDNCPSPLRNRLVGNLFEKNSICDQLAYYTIMRFKTMGGWSPENWAVQTLAKASERTTVISMNYDVLADSILSSRTGMEHFPSKTLSCPHCKMRYLLSQACNCTTHPGFTDETIWQGALLKLHGSIAWKRCLNPACCAYQCLVPDEQCRAFEPHECPKCSRMCSPALVMPTMNKNLKETPEIDAMWQAAMAAIENAESILIFGFSFPRSDELLIQSFRKAIETSKRLKKVGIIDLDPQAVAHNFRCCLPVGYHVEYAYLNSTKSGVPDWFNVEPKQLFNICN</sequence>
<dbReference type="AlphaFoldDB" id="A0A8E6EY65"/>
<keyword evidence="2" id="KW-1185">Reference proteome</keyword>
<name>A0A8E6EY65_9BACT</name>
<protein>
    <submittedName>
        <fullName evidence="1">Uncharacterized protein</fullName>
    </submittedName>
</protein>
<gene>
    <name evidence="1" type="ORF">KIH39_00135</name>
</gene>
<dbReference type="InterPro" id="IPR029035">
    <property type="entry name" value="DHS-like_NAD/FAD-binding_dom"/>
</dbReference>
<organism evidence="1 2">
    <name type="scientific">Telmatocola sphagniphila</name>
    <dbReference type="NCBI Taxonomy" id="1123043"/>
    <lineage>
        <taxon>Bacteria</taxon>
        <taxon>Pseudomonadati</taxon>
        <taxon>Planctomycetota</taxon>
        <taxon>Planctomycetia</taxon>
        <taxon>Gemmatales</taxon>
        <taxon>Gemmataceae</taxon>
    </lineage>
</organism>